<dbReference type="Pfam" id="PF02570">
    <property type="entry name" value="CbiC"/>
    <property type="match status" value="1"/>
</dbReference>
<dbReference type="GeneID" id="76206232"/>
<evidence type="ECO:0000313" key="11">
    <source>
        <dbReference type="Proteomes" id="UP001060771"/>
    </source>
</evidence>
<protein>
    <submittedName>
        <fullName evidence="9">Bifunctional sirohydrochlorin cobalt chelatase/precorrin-8X methylmutase</fullName>
    </submittedName>
</protein>
<reference evidence="8" key="4">
    <citation type="journal article" date="2023" name="Microbiol. Resour. Announc.">
        <title>Complete Genome Sequence of Vulcanisaeta souniana Strain IC-059, a Hyperthermophilic Archaeon Isolated from Hot Spring Water in Japan.</title>
        <authorList>
            <person name="Kato S."/>
            <person name="Itoh T."/>
            <person name="Wu L."/>
            <person name="Ma J."/>
            <person name="Ohkuma M."/>
        </authorList>
    </citation>
    <scope>NUCLEOTIDE SEQUENCE</scope>
    <source>
        <strain evidence="8">JCM 11219</strain>
    </source>
</reference>
<organism evidence="9 10">
    <name type="scientific">Vulcanisaeta souniana JCM 11219</name>
    <dbReference type="NCBI Taxonomy" id="1293586"/>
    <lineage>
        <taxon>Archaea</taxon>
        <taxon>Thermoproteota</taxon>
        <taxon>Thermoprotei</taxon>
        <taxon>Thermoproteales</taxon>
        <taxon>Thermoproteaceae</taxon>
        <taxon>Vulcanisaeta</taxon>
    </lineage>
</organism>
<evidence type="ECO:0000313" key="9">
    <source>
        <dbReference type="EMBL" id="GGI72135.1"/>
    </source>
</evidence>
<evidence type="ECO:0000313" key="8">
    <source>
        <dbReference type="EMBL" id="BDR91585.1"/>
    </source>
</evidence>
<dbReference type="Gene3D" id="3.40.50.1400">
    <property type="match status" value="1"/>
</dbReference>
<evidence type="ECO:0000256" key="5">
    <source>
        <dbReference type="ARBA" id="ARBA00023235"/>
    </source>
</evidence>
<dbReference type="InterPro" id="IPR036588">
    <property type="entry name" value="CobH/CbiC_sf"/>
</dbReference>
<dbReference type="RefSeq" id="WP_188602602.1">
    <property type="nucleotide sequence ID" value="NZ_AP026830.1"/>
</dbReference>
<keyword evidence="3" id="KW-0169">Cobalamin biosynthesis</keyword>
<dbReference type="GO" id="GO:0009236">
    <property type="term" value="P:cobalamin biosynthetic process"/>
    <property type="evidence" value="ECO:0007669"/>
    <property type="project" value="UniProtKB-UniPathway"/>
</dbReference>
<dbReference type="Gene3D" id="3.40.50.10230">
    <property type="entry name" value="Cobalamin biosynthesis CobH/CbiC, precorrin-8X methylmutase"/>
    <property type="match status" value="1"/>
</dbReference>
<evidence type="ECO:0000313" key="10">
    <source>
        <dbReference type="Proteomes" id="UP000657075"/>
    </source>
</evidence>
<dbReference type="GO" id="GO:0016829">
    <property type="term" value="F:lyase activity"/>
    <property type="evidence" value="ECO:0007669"/>
    <property type="project" value="UniProtKB-KW"/>
</dbReference>
<dbReference type="Pfam" id="PF01903">
    <property type="entry name" value="CbiX"/>
    <property type="match status" value="1"/>
</dbReference>
<dbReference type="SUPFAM" id="SSF63965">
    <property type="entry name" value="Precorrin-8X methylmutase CbiC/CobH"/>
    <property type="match status" value="1"/>
</dbReference>
<dbReference type="AlphaFoldDB" id="A0A830DZJ0"/>
<keyword evidence="11" id="KW-1185">Reference proteome</keyword>
<keyword evidence="5" id="KW-0413">Isomerase</keyword>
<evidence type="ECO:0000259" key="7">
    <source>
        <dbReference type="Pfam" id="PF02570"/>
    </source>
</evidence>
<evidence type="ECO:0000256" key="2">
    <source>
        <dbReference type="ARBA" id="ARBA00009774"/>
    </source>
</evidence>
<gene>
    <name evidence="9" type="ORF">GCM10007112_06130</name>
    <name evidence="8" type="ORF">Vsou_06780</name>
</gene>
<dbReference type="OrthoDB" id="24491at2157"/>
<accession>A0A830DZJ0</accession>
<evidence type="ECO:0000256" key="3">
    <source>
        <dbReference type="ARBA" id="ARBA00022573"/>
    </source>
</evidence>
<dbReference type="InterPro" id="IPR003722">
    <property type="entry name" value="Cbl_synth_CobH/CbiC"/>
</dbReference>
<dbReference type="Proteomes" id="UP000657075">
    <property type="component" value="Unassembled WGS sequence"/>
</dbReference>
<dbReference type="GO" id="GO:0046872">
    <property type="term" value="F:metal ion binding"/>
    <property type="evidence" value="ECO:0007669"/>
    <property type="project" value="UniProtKB-KW"/>
</dbReference>
<dbReference type="NCBIfam" id="NF004449">
    <property type="entry name" value="PRK05782.1"/>
    <property type="match status" value="1"/>
</dbReference>
<name>A0A830DZJ0_9CREN</name>
<evidence type="ECO:0000256" key="4">
    <source>
        <dbReference type="ARBA" id="ARBA00022723"/>
    </source>
</evidence>
<proteinExistence type="inferred from homology"/>
<dbReference type="UniPathway" id="UPA00148"/>
<reference evidence="11" key="3">
    <citation type="submission" date="2022-09" db="EMBL/GenBank/DDBJ databases">
        <title>Complete genome sequence of Vulcanisaeta souniana.</title>
        <authorList>
            <person name="Kato S."/>
            <person name="Itoh T."/>
            <person name="Ohkuma M."/>
        </authorList>
    </citation>
    <scope>NUCLEOTIDE SEQUENCE [LARGE SCALE GENOMIC DNA]</scope>
    <source>
        <strain evidence="11">JCM 11219</strain>
    </source>
</reference>
<sequence>MNPISILIITHGSRRSEFLDWFNDLENYVEDRLSGLGLIARVSIAHNEYSSPNWRDVLREHLSRGIKRIIIALAFLGPGNHVIKDIMGSLSIQEFNKWVRASWGGYEFEAYVTKPLIDSVLVREALLSRIINALDVPTYLTRYVMDSEEIERNSMNEVIELVRRELNTDDQVLIRLVAKAVFATGNPALVKYVHVDPRVPDVFKELVNNGVTVVADTKMVMAGLRWGNTVTLIDDAETIKLTNELGITRAAASMRIALSKYKPAMPIIGNSPTALVEVLRLIREGLEVPMVIASPPGFTNAANAKEDLIKIGIPSIVVRGTYGGSNVAAAVFNELISMVRRRHGW</sequence>
<evidence type="ECO:0000256" key="6">
    <source>
        <dbReference type="ARBA" id="ARBA00023239"/>
    </source>
</evidence>
<dbReference type="PANTHER" id="PTHR43588:SF1">
    <property type="entry name" value="COBALT-PRECORRIN-8 METHYLMUTASE"/>
    <property type="match status" value="1"/>
</dbReference>
<dbReference type="EMBL" id="BMNM01000001">
    <property type="protein sequence ID" value="GGI72135.1"/>
    <property type="molecule type" value="Genomic_DNA"/>
</dbReference>
<keyword evidence="6" id="KW-0456">Lyase</keyword>
<dbReference type="PANTHER" id="PTHR43588">
    <property type="entry name" value="COBALT-PRECORRIN-8 METHYLMUTASE"/>
    <property type="match status" value="1"/>
</dbReference>
<feature type="domain" description="Cobalamin biosynthesis precorrin-8X methylmutase CobH/CbiC" evidence="7">
    <location>
        <begin position="149"/>
        <end position="338"/>
    </location>
</feature>
<comment type="pathway">
    <text evidence="1">Cofactor biosynthesis; adenosylcobalamin biosynthesis.</text>
</comment>
<reference evidence="9" key="1">
    <citation type="journal article" date="2014" name="Int. J. Syst. Evol. Microbiol.">
        <title>Complete genome sequence of Corynebacterium casei LMG S-19264T (=DSM 44701T), isolated from a smear-ripened cheese.</title>
        <authorList>
            <consortium name="US DOE Joint Genome Institute (JGI-PGF)"/>
            <person name="Walter F."/>
            <person name="Albersmeier A."/>
            <person name="Kalinowski J."/>
            <person name="Ruckert C."/>
        </authorList>
    </citation>
    <scope>NUCLEOTIDE SEQUENCE</scope>
    <source>
        <strain evidence="9">JCM 11219</strain>
    </source>
</reference>
<dbReference type="InterPro" id="IPR002762">
    <property type="entry name" value="CbiX-like"/>
</dbReference>
<dbReference type="SUPFAM" id="SSF53800">
    <property type="entry name" value="Chelatase"/>
    <property type="match status" value="1"/>
</dbReference>
<dbReference type="GO" id="GO:0016993">
    <property type="term" value="F:precorrin-8X methylmutase activity"/>
    <property type="evidence" value="ECO:0007669"/>
    <property type="project" value="InterPro"/>
</dbReference>
<comment type="similarity">
    <text evidence="2">Belongs to the CobH/CbiC family.</text>
</comment>
<evidence type="ECO:0000256" key="1">
    <source>
        <dbReference type="ARBA" id="ARBA00004953"/>
    </source>
</evidence>
<dbReference type="Proteomes" id="UP001060771">
    <property type="component" value="Chromosome"/>
</dbReference>
<dbReference type="EMBL" id="AP026830">
    <property type="protein sequence ID" value="BDR91585.1"/>
    <property type="molecule type" value="Genomic_DNA"/>
</dbReference>
<keyword evidence="4" id="KW-0479">Metal-binding</keyword>
<reference evidence="9" key="2">
    <citation type="submission" date="2020-09" db="EMBL/GenBank/DDBJ databases">
        <authorList>
            <person name="Sun Q."/>
            <person name="Ohkuma M."/>
        </authorList>
    </citation>
    <scope>NUCLEOTIDE SEQUENCE</scope>
    <source>
        <strain evidence="9">JCM 11219</strain>
    </source>
</reference>